<sequence length="184" mass="20333">MKIKAAVHASIQLKEPKHSFLSATDTEEYPQLLNLNLMNKECLVINHDRNLELSLGPPGEFSPIRDNASNKRIASSPVVGWPSIRSCRKNLVINSLSKSKENGGKPENPFVKIKMEGIPIGRKVNLNAYGSYEELSFAIDKLFSCLLAAQRDTSATQNGNKIESSLARNGEYTLVYDDDEGDVP</sequence>
<dbReference type="STRING" id="29730.A0A0D2VIP5"/>
<comment type="subunit">
    <text evidence="8">Homodimers and heterodimers.</text>
</comment>
<dbReference type="Gene3D" id="3.10.20.90">
    <property type="entry name" value="Phosphatidylinositol 3-kinase Catalytic Subunit, Chain A, domain 1"/>
    <property type="match status" value="1"/>
</dbReference>
<dbReference type="GO" id="GO:0006355">
    <property type="term" value="P:regulation of DNA-templated transcription"/>
    <property type="evidence" value="ECO:0007669"/>
    <property type="project" value="InterPro"/>
</dbReference>
<dbReference type="Proteomes" id="UP000032304">
    <property type="component" value="Chromosome 13"/>
</dbReference>
<dbReference type="SUPFAM" id="SSF54277">
    <property type="entry name" value="CAD &amp; PB1 domains"/>
    <property type="match status" value="1"/>
</dbReference>
<evidence type="ECO:0000256" key="8">
    <source>
        <dbReference type="RuleBase" id="RU004549"/>
    </source>
</evidence>
<dbReference type="PANTHER" id="PTHR31734:SF134">
    <property type="entry name" value="AUXIN-RESPONSIVE PROTEIN IAA28"/>
    <property type="match status" value="1"/>
</dbReference>
<comment type="similarity">
    <text evidence="2 8">Belongs to the Aux/IAA family.</text>
</comment>
<evidence type="ECO:0000256" key="3">
    <source>
        <dbReference type="ARBA" id="ARBA00022491"/>
    </source>
</evidence>
<evidence type="ECO:0000256" key="7">
    <source>
        <dbReference type="ARBA" id="ARBA00023294"/>
    </source>
</evidence>
<name>A0A0D2VIP5_GOSRA</name>
<evidence type="ECO:0000313" key="10">
    <source>
        <dbReference type="EMBL" id="KJB82894.1"/>
    </source>
</evidence>
<dbReference type="InterPro" id="IPR053793">
    <property type="entry name" value="PB1-like"/>
</dbReference>
<keyword evidence="11" id="KW-1185">Reference proteome</keyword>
<protein>
    <recommendedName>
        <fullName evidence="8">Auxin-responsive protein</fullName>
    </recommendedName>
</protein>
<evidence type="ECO:0000259" key="9">
    <source>
        <dbReference type="PROSITE" id="PS51745"/>
    </source>
</evidence>
<keyword evidence="3 8" id="KW-0678">Repressor</keyword>
<keyword evidence="4 8" id="KW-0805">Transcription regulation</keyword>
<proteinExistence type="inferred from homology"/>
<reference evidence="10 11" key="1">
    <citation type="journal article" date="2012" name="Nature">
        <title>Repeated polyploidization of Gossypium genomes and the evolution of spinnable cotton fibres.</title>
        <authorList>
            <person name="Paterson A.H."/>
            <person name="Wendel J.F."/>
            <person name="Gundlach H."/>
            <person name="Guo H."/>
            <person name="Jenkins J."/>
            <person name="Jin D."/>
            <person name="Llewellyn D."/>
            <person name="Showmaker K.C."/>
            <person name="Shu S."/>
            <person name="Udall J."/>
            <person name="Yoo M.J."/>
            <person name="Byers R."/>
            <person name="Chen W."/>
            <person name="Doron-Faigenboim A."/>
            <person name="Duke M.V."/>
            <person name="Gong L."/>
            <person name="Grimwood J."/>
            <person name="Grover C."/>
            <person name="Grupp K."/>
            <person name="Hu G."/>
            <person name="Lee T.H."/>
            <person name="Li J."/>
            <person name="Lin L."/>
            <person name="Liu T."/>
            <person name="Marler B.S."/>
            <person name="Page J.T."/>
            <person name="Roberts A.W."/>
            <person name="Romanel E."/>
            <person name="Sanders W.S."/>
            <person name="Szadkowski E."/>
            <person name="Tan X."/>
            <person name="Tang H."/>
            <person name="Xu C."/>
            <person name="Wang J."/>
            <person name="Wang Z."/>
            <person name="Zhang D."/>
            <person name="Zhang L."/>
            <person name="Ashrafi H."/>
            <person name="Bedon F."/>
            <person name="Bowers J.E."/>
            <person name="Brubaker C.L."/>
            <person name="Chee P.W."/>
            <person name="Das S."/>
            <person name="Gingle A.R."/>
            <person name="Haigler C.H."/>
            <person name="Harker D."/>
            <person name="Hoffmann L.V."/>
            <person name="Hovav R."/>
            <person name="Jones D.C."/>
            <person name="Lemke C."/>
            <person name="Mansoor S."/>
            <person name="ur Rahman M."/>
            <person name="Rainville L.N."/>
            <person name="Rambani A."/>
            <person name="Reddy U.K."/>
            <person name="Rong J.K."/>
            <person name="Saranga Y."/>
            <person name="Scheffler B.E."/>
            <person name="Scheffler J.A."/>
            <person name="Stelly D.M."/>
            <person name="Triplett B.A."/>
            <person name="Van Deynze A."/>
            <person name="Vaslin M.F."/>
            <person name="Waghmare V.N."/>
            <person name="Walford S.A."/>
            <person name="Wright R.J."/>
            <person name="Zaki E.A."/>
            <person name="Zhang T."/>
            <person name="Dennis E.S."/>
            <person name="Mayer K.F."/>
            <person name="Peterson D.G."/>
            <person name="Rokhsar D.S."/>
            <person name="Wang X."/>
            <person name="Schmutz J."/>
        </authorList>
    </citation>
    <scope>NUCLEOTIDE SEQUENCE [LARGE SCALE GENOMIC DNA]</scope>
</reference>
<dbReference type="GO" id="GO:0009734">
    <property type="term" value="P:auxin-activated signaling pathway"/>
    <property type="evidence" value="ECO:0007669"/>
    <property type="project" value="UniProtKB-UniRule"/>
</dbReference>
<evidence type="ECO:0000256" key="4">
    <source>
        <dbReference type="ARBA" id="ARBA00023015"/>
    </source>
</evidence>
<keyword evidence="5 8" id="KW-0804">Transcription</keyword>
<evidence type="ECO:0000256" key="1">
    <source>
        <dbReference type="ARBA" id="ARBA00004123"/>
    </source>
</evidence>
<dbReference type="AlphaFoldDB" id="A0A0D2VIP5"/>
<evidence type="ECO:0000256" key="6">
    <source>
        <dbReference type="ARBA" id="ARBA00023242"/>
    </source>
</evidence>
<evidence type="ECO:0000256" key="5">
    <source>
        <dbReference type="ARBA" id="ARBA00023163"/>
    </source>
</evidence>
<dbReference type="InterPro" id="IPR003311">
    <property type="entry name" value="AUX_IAA"/>
</dbReference>
<dbReference type="PANTHER" id="PTHR31734">
    <property type="entry name" value="AUXIN-RESPONSIVE PROTEIN IAA17"/>
    <property type="match status" value="1"/>
</dbReference>
<dbReference type="EMBL" id="CM001752">
    <property type="protein sequence ID" value="KJB82894.1"/>
    <property type="molecule type" value="Genomic_DNA"/>
</dbReference>
<dbReference type="GO" id="GO:0005634">
    <property type="term" value="C:nucleus"/>
    <property type="evidence" value="ECO:0007669"/>
    <property type="project" value="UniProtKB-SubCell"/>
</dbReference>
<comment type="function">
    <text evidence="8">Aux/IAA proteins are short-lived transcriptional factors that function as repressors of early auxin response genes at low auxin concentrations.</text>
</comment>
<feature type="domain" description="PB1" evidence="9">
    <location>
        <begin position="108"/>
        <end position="184"/>
    </location>
</feature>
<keyword evidence="6 8" id="KW-0539">Nucleus</keyword>
<comment type="subcellular location">
    <subcellularLocation>
        <location evidence="1 8">Nucleus</location>
    </subcellularLocation>
</comment>
<evidence type="ECO:0000313" key="11">
    <source>
        <dbReference type="Proteomes" id="UP000032304"/>
    </source>
</evidence>
<dbReference type="PROSITE" id="PS51745">
    <property type="entry name" value="PB1"/>
    <property type="match status" value="1"/>
</dbReference>
<dbReference type="OMA" id="PFVKIKM"/>
<dbReference type="Gramene" id="KJB82894">
    <property type="protein sequence ID" value="KJB82894"/>
    <property type="gene ID" value="B456_013G219700"/>
</dbReference>
<accession>A0A0D2VIP5</accession>
<evidence type="ECO:0000256" key="2">
    <source>
        <dbReference type="ARBA" id="ARBA00006728"/>
    </source>
</evidence>
<gene>
    <name evidence="10" type="ORF">B456_013G219700</name>
</gene>
<dbReference type="InterPro" id="IPR033389">
    <property type="entry name" value="AUX/IAA_dom"/>
</dbReference>
<keyword evidence="7 8" id="KW-0927">Auxin signaling pathway</keyword>
<organism evidence="10 11">
    <name type="scientific">Gossypium raimondii</name>
    <name type="common">Peruvian cotton</name>
    <name type="synonym">Gossypium klotzschianum subsp. raimondii</name>
    <dbReference type="NCBI Taxonomy" id="29730"/>
    <lineage>
        <taxon>Eukaryota</taxon>
        <taxon>Viridiplantae</taxon>
        <taxon>Streptophyta</taxon>
        <taxon>Embryophyta</taxon>
        <taxon>Tracheophyta</taxon>
        <taxon>Spermatophyta</taxon>
        <taxon>Magnoliopsida</taxon>
        <taxon>eudicotyledons</taxon>
        <taxon>Gunneridae</taxon>
        <taxon>Pentapetalae</taxon>
        <taxon>rosids</taxon>
        <taxon>malvids</taxon>
        <taxon>Malvales</taxon>
        <taxon>Malvaceae</taxon>
        <taxon>Malvoideae</taxon>
        <taxon>Gossypium</taxon>
    </lineage>
</organism>
<dbReference type="Pfam" id="PF02309">
    <property type="entry name" value="AUX_IAA"/>
    <property type="match status" value="1"/>
</dbReference>